<name>A0A6P2UDE5_BURL3</name>
<reference evidence="1 2" key="1">
    <citation type="submission" date="2019-09" db="EMBL/GenBank/DDBJ databases">
        <authorList>
            <person name="Depoorter E."/>
        </authorList>
    </citation>
    <scope>NUCLEOTIDE SEQUENCE [LARGE SCALE GENOMIC DNA]</scope>
    <source>
        <strain evidence="1">R-18112</strain>
    </source>
</reference>
<dbReference type="EMBL" id="CABVQI010000004">
    <property type="protein sequence ID" value="VWC65611.1"/>
    <property type="molecule type" value="Genomic_DNA"/>
</dbReference>
<organism evidence="1 2">
    <name type="scientific">Burkholderia lata (strain ATCC 17760 / DSM 23089 / LMG 22485 / NCIMB 9086 / R18194 / 383)</name>
    <dbReference type="NCBI Taxonomy" id="482957"/>
    <lineage>
        <taxon>Bacteria</taxon>
        <taxon>Pseudomonadati</taxon>
        <taxon>Pseudomonadota</taxon>
        <taxon>Betaproteobacteria</taxon>
        <taxon>Burkholderiales</taxon>
        <taxon>Burkholderiaceae</taxon>
        <taxon>Burkholderia</taxon>
        <taxon>Burkholderia cepacia complex</taxon>
    </lineage>
</organism>
<gene>
    <name evidence="1" type="ORF">BLA18112_01520</name>
</gene>
<accession>A0A6P2UDE5</accession>
<evidence type="ECO:0000313" key="1">
    <source>
        <dbReference type="EMBL" id="VWC65611.1"/>
    </source>
</evidence>
<dbReference type="Proteomes" id="UP000494274">
    <property type="component" value="Unassembled WGS sequence"/>
</dbReference>
<evidence type="ECO:0000313" key="2">
    <source>
        <dbReference type="Proteomes" id="UP000494274"/>
    </source>
</evidence>
<protein>
    <submittedName>
        <fullName evidence="1">Uncharacterized protein</fullName>
    </submittedName>
</protein>
<sequence>MTYDEIRKEARELWLQFFRDAWRECQYEAEFAEFIGTHELKSEKKVVDKLQPWLHILDDSIQWLANLWAILDRRAYGQQEASSQLKCAWVLLGASCAHAAAVRRLVLSGLDGPARAAARALDEHLSACIAMLHDDELAAGFQATESPDEFWYRNLNTKALKKHLNAVESNCGLDASISTDMREWRHGELRTFSQTVHPSYLAAALTMKTFAADAPETVANAILGSASAASERTLDFACKTIWYFSRFGFFLIYNGYGGRPAILQLDKEDEMHQMVVVGRDVLSVLNRKYWEYEIYPEQNGSGDNG</sequence>
<dbReference type="AlphaFoldDB" id="A0A6P2UDE5"/>
<proteinExistence type="predicted"/>
<dbReference type="RefSeq" id="WP_175043151.1">
    <property type="nucleotide sequence ID" value="NZ_CABVQI010000004.1"/>
</dbReference>